<evidence type="ECO:0008006" key="3">
    <source>
        <dbReference type="Google" id="ProtNLM"/>
    </source>
</evidence>
<dbReference type="Proteomes" id="UP000242450">
    <property type="component" value="Chromosome 30"/>
</dbReference>
<reference evidence="1 2" key="1">
    <citation type="journal article" date="2018" name="Mol. Genet. Genomics">
        <title>The red deer Cervus elaphus genome CerEla1.0: sequencing, annotating, genes, and chromosomes.</title>
        <authorList>
            <person name="Bana N.A."/>
            <person name="Nyiri A."/>
            <person name="Nagy J."/>
            <person name="Frank K."/>
            <person name="Nagy T."/>
            <person name="Steger V."/>
            <person name="Schiller M."/>
            <person name="Lakatos P."/>
            <person name="Sugar L."/>
            <person name="Horn P."/>
            <person name="Barta E."/>
            <person name="Orosz L."/>
        </authorList>
    </citation>
    <scope>NUCLEOTIDE SEQUENCE [LARGE SCALE GENOMIC DNA]</scope>
    <source>
        <strain evidence="1">Hungarian</strain>
    </source>
</reference>
<sequence length="116" mass="13074">MIGAAHGPGVLVFLDSHCEVNAIWVQPLLGIIQEDQQSMASPASDAQCGHAYQEFTVPYRTGRIQLADEMLFEKGDHMDFLKARALGHITLMLGIAWLNKYEAYYFSFRPDLRTNN</sequence>
<proteinExistence type="predicted"/>
<evidence type="ECO:0000313" key="1">
    <source>
        <dbReference type="EMBL" id="OWK00739.1"/>
    </source>
</evidence>
<dbReference type="EMBL" id="MKHE01000030">
    <property type="protein sequence ID" value="OWK00739.1"/>
    <property type="molecule type" value="Genomic_DNA"/>
</dbReference>
<dbReference type="InterPro" id="IPR029044">
    <property type="entry name" value="Nucleotide-diphossugar_trans"/>
</dbReference>
<dbReference type="AlphaFoldDB" id="A0A212C406"/>
<dbReference type="Gene3D" id="3.90.550.10">
    <property type="entry name" value="Spore Coat Polysaccharide Biosynthesis Protein SpsA, Chain A"/>
    <property type="match status" value="1"/>
</dbReference>
<dbReference type="OrthoDB" id="5988548at2759"/>
<name>A0A212C406_CEREH</name>
<keyword evidence="2" id="KW-1185">Reference proteome</keyword>
<comment type="caution">
    <text evidence="1">The sequence shown here is derived from an EMBL/GenBank/DDBJ whole genome shotgun (WGS) entry which is preliminary data.</text>
</comment>
<accession>A0A212C406</accession>
<gene>
    <name evidence="1" type="ORF">Celaphus_00016494</name>
</gene>
<organism evidence="1 2">
    <name type="scientific">Cervus elaphus hippelaphus</name>
    <name type="common">European red deer</name>
    <dbReference type="NCBI Taxonomy" id="46360"/>
    <lineage>
        <taxon>Eukaryota</taxon>
        <taxon>Metazoa</taxon>
        <taxon>Chordata</taxon>
        <taxon>Craniata</taxon>
        <taxon>Vertebrata</taxon>
        <taxon>Euteleostomi</taxon>
        <taxon>Mammalia</taxon>
        <taxon>Eutheria</taxon>
        <taxon>Laurasiatheria</taxon>
        <taxon>Artiodactyla</taxon>
        <taxon>Ruminantia</taxon>
        <taxon>Pecora</taxon>
        <taxon>Cervidae</taxon>
        <taxon>Cervinae</taxon>
        <taxon>Cervus</taxon>
    </lineage>
</organism>
<protein>
    <recommendedName>
        <fullName evidence="3">Glycosyltransferase 2-like domain-containing protein</fullName>
    </recommendedName>
</protein>
<evidence type="ECO:0000313" key="2">
    <source>
        <dbReference type="Proteomes" id="UP000242450"/>
    </source>
</evidence>